<sequence>MSWLPMLSRCGFILVLGLALIPFVRVPFAARATDICADPPRDNCSFYSQCLEARFHCGPDGYPLGYGLKYCTKFGDEREKLSEKGQTWMLDTMYCLQHKLVPEAVGASNVTCDQLEDKAFETHSDCYVQSGLCTLSAVDWLAIVDIVQLPTLFQSWDAFKETLEAGGDCLEFYGFLITHGL</sequence>
<comment type="subunit">
    <text evidence="2">Homodimer; disulfide-linked.</text>
</comment>
<dbReference type="Pfam" id="PF03298">
    <property type="entry name" value="Stanniocalcin"/>
    <property type="match status" value="1"/>
</dbReference>
<proteinExistence type="inferred from homology"/>
<gene>
    <name evidence="6" type="ORF">BD626DRAFT_437887</name>
</gene>
<keyword evidence="7" id="KW-1185">Reference proteome</keyword>
<evidence type="ECO:0000256" key="3">
    <source>
        <dbReference type="ARBA" id="ARBA00022702"/>
    </source>
</evidence>
<evidence type="ECO:0008006" key="8">
    <source>
        <dbReference type="Google" id="ProtNLM"/>
    </source>
</evidence>
<protein>
    <recommendedName>
        <fullName evidence="8">Extracellular membrane protein CFEM domain-containing protein</fullName>
    </recommendedName>
</protein>
<dbReference type="OrthoDB" id="2251794at2759"/>
<keyword evidence="5" id="KW-0732">Signal</keyword>
<evidence type="ECO:0000313" key="7">
    <source>
        <dbReference type="Proteomes" id="UP000320762"/>
    </source>
</evidence>
<keyword evidence="4" id="KW-1015">Disulfide bond</keyword>
<organism evidence="6 7">
    <name type="scientific">Schizophyllum amplum</name>
    <dbReference type="NCBI Taxonomy" id="97359"/>
    <lineage>
        <taxon>Eukaryota</taxon>
        <taxon>Fungi</taxon>
        <taxon>Dikarya</taxon>
        <taxon>Basidiomycota</taxon>
        <taxon>Agaricomycotina</taxon>
        <taxon>Agaricomycetes</taxon>
        <taxon>Agaricomycetidae</taxon>
        <taxon>Agaricales</taxon>
        <taxon>Schizophyllaceae</taxon>
        <taxon>Schizophyllum</taxon>
    </lineage>
</organism>
<evidence type="ECO:0000256" key="5">
    <source>
        <dbReference type="SAM" id="SignalP"/>
    </source>
</evidence>
<evidence type="ECO:0000313" key="6">
    <source>
        <dbReference type="EMBL" id="TRM58832.1"/>
    </source>
</evidence>
<comment type="similarity">
    <text evidence="1">Belongs to the stanniocalcin family.</text>
</comment>
<dbReference type="EMBL" id="VDMD01000033">
    <property type="protein sequence ID" value="TRM58832.1"/>
    <property type="molecule type" value="Genomic_DNA"/>
</dbReference>
<accession>A0A550C1Z4</accession>
<dbReference type="InterPro" id="IPR004978">
    <property type="entry name" value="Stanniocalcin"/>
</dbReference>
<dbReference type="GO" id="GO:0005179">
    <property type="term" value="F:hormone activity"/>
    <property type="evidence" value="ECO:0007669"/>
    <property type="project" value="UniProtKB-KW"/>
</dbReference>
<comment type="caution">
    <text evidence="6">The sequence shown here is derived from an EMBL/GenBank/DDBJ whole genome shotgun (WGS) entry which is preliminary data.</text>
</comment>
<name>A0A550C1Z4_9AGAR</name>
<feature type="signal peptide" evidence="5">
    <location>
        <begin position="1"/>
        <end position="19"/>
    </location>
</feature>
<dbReference type="GO" id="GO:0005615">
    <property type="term" value="C:extracellular space"/>
    <property type="evidence" value="ECO:0007669"/>
    <property type="project" value="TreeGrafter"/>
</dbReference>
<dbReference type="Proteomes" id="UP000320762">
    <property type="component" value="Unassembled WGS sequence"/>
</dbReference>
<dbReference type="GO" id="GO:0006874">
    <property type="term" value="P:intracellular calcium ion homeostasis"/>
    <property type="evidence" value="ECO:0007669"/>
    <property type="project" value="TreeGrafter"/>
</dbReference>
<keyword evidence="3" id="KW-0372">Hormone</keyword>
<dbReference type="STRING" id="97359.A0A550C1Z4"/>
<evidence type="ECO:0000256" key="4">
    <source>
        <dbReference type="ARBA" id="ARBA00023157"/>
    </source>
</evidence>
<evidence type="ECO:0000256" key="2">
    <source>
        <dbReference type="ARBA" id="ARBA00011748"/>
    </source>
</evidence>
<feature type="chain" id="PRO_5022211907" description="Extracellular membrane protein CFEM domain-containing protein" evidence="5">
    <location>
        <begin position="20"/>
        <end position="181"/>
    </location>
</feature>
<dbReference type="AlphaFoldDB" id="A0A550C1Z4"/>
<evidence type="ECO:0000256" key="1">
    <source>
        <dbReference type="ARBA" id="ARBA00008693"/>
    </source>
</evidence>
<dbReference type="PANTHER" id="PTHR11245:SF6">
    <property type="entry name" value="DUF19 DOMAIN-CONTAINING PROTEIN"/>
    <property type="match status" value="1"/>
</dbReference>
<dbReference type="PANTHER" id="PTHR11245">
    <property type="entry name" value="STANNIOCALCIN"/>
    <property type="match status" value="1"/>
</dbReference>
<reference evidence="6 7" key="1">
    <citation type="journal article" date="2019" name="New Phytol.">
        <title>Comparative genomics reveals unique wood-decay strategies and fruiting body development in the Schizophyllaceae.</title>
        <authorList>
            <person name="Almasi E."/>
            <person name="Sahu N."/>
            <person name="Krizsan K."/>
            <person name="Balint B."/>
            <person name="Kovacs G.M."/>
            <person name="Kiss B."/>
            <person name="Cseklye J."/>
            <person name="Drula E."/>
            <person name="Henrissat B."/>
            <person name="Nagy I."/>
            <person name="Chovatia M."/>
            <person name="Adam C."/>
            <person name="LaButti K."/>
            <person name="Lipzen A."/>
            <person name="Riley R."/>
            <person name="Grigoriev I.V."/>
            <person name="Nagy L.G."/>
        </authorList>
    </citation>
    <scope>NUCLEOTIDE SEQUENCE [LARGE SCALE GENOMIC DNA]</scope>
    <source>
        <strain evidence="6 7">NL-1724</strain>
    </source>
</reference>